<name>A0A8J6PCD1_9GAMM</name>
<evidence type="ECO:0000313" key="3">
    <source>
        <dbReference type="Proteomes" id="UP000654401"/>
    </source>
</evidence>
<proteinExistence type="predicted"/>
<protein>
    <submittedName>
        <fullName evidence="2">Iron-sulfur cluster assembly accessory protein</fullName>
    </submittedName>
</protein>
<dbReference type="InterPro" id="IPR000361">
    <property type="entry name" value="ATAP_core_dom"/>
</dbReference>
<comment type="caution">
    <text evidence="2">The sequence shown here is derived from an EMBL/GenBank/DDBJ whole genome shotgun (WGS) entry which is preliminary data.</text>
</comment>
<dbReference type="SUPFAM" id="SSF89360">
    <property type="entry name" value="HesB-like domain"/>
    <property type="match status" value="1"/>
</dbReference>
<dbReference type="Gene3D" id="2.60.300.12">
    <property type="entry name" value="HesB-like domain"/>
    <property type="match status" value="1"/>
</dbReference>
<dbReference type="Proteomes" id="UP000654401">
    <property type="component" value="Unassembled WGS sequence"/>
</dbReference>
<evidence type="ECO:0000259" key="1">
    <source>
        <dbReference type="Pfam" id="PF01521"/>
    </source>
</evidence>
<dbReference type="AlphaFoldDB" id="A0A8J6PCD1"/>
<organism evidence="2 3">
    <name type="scientific">Candidatus Thiopontia autotrophica</name>
    <dbReference type="NCBI Taxonomy" id="2841688"/>
    <lineage>
        <taxon>Bacteria</taxon>
        <taxon>Pseudomonadati</taxon>
        <taxon>Pseudomonadota</taxon>
        <taxon>Gammaproteobacteria</taxon>
        <taxon>Candidatus Thiopontia</taxon>
    </lineage>
</organism>
<reference evidence="2 3" key="1">
    <citation type="submission" date="2020-08" db="EMBL/GenBank/DDBJ databases">
        <title>Bridging the membrane lipid divide: bacteria of the FCB group superphylum have the potential to synthesize archaeal ether lipids.</title>
        <authorList>
            <person name="Villanueva L."/>
            <person name="Von Meijenfeldt F.A.B."/>
            <person name="Westbye A.B."/>
            <person name="Yadav S."/>
            <person name="Hopmans E.C."/>
            <person name="Dutilh B.E."/>
            <person name="Sinninghe Damste J.S."/>
        </authorList>
    </citation>
    <scope>NUCLEOTIDE SEQUENCE [LARGE SCALE GENOMIC DNA]</scope>
    <source>
        <strain evidence="2">NIOZ-UU100</strain>
    </source>
</reference>
<accession>A0A8J6PCD1</accession>
<evidence type="ECO:0000313" key="2">
    <source>
        <dbReference type="EMBL" id="MBC8520327.1"/>
    </source>
</evidence>
<dbReference type="EMBL" id="JACNFK010000038">
    <property type="protein sequence ID" value="MBC8520327.1"/>
    <property type="molecule type" value="Genomic_DNA"/>
</dbReference>
<dbReference type="InterPro" id="IPR035903">
    <property type="entry name" value="HesB-like_dom_sf"/>
</dbReference>
<dbReference type="Pfam" id="PF01521">
    <property type="entry name" value="Fe-S_biosyn"/>
    <property type="match status" value="1"/>
</dbReference>
<sequence length="107" mass="11990">MITVTENALGFINHSIETGGIENELGLRVAIKESSDGGYDYGIGFDEKRESDLEFKFGEVTVFINEELREYLEDATLDYVEMDGGEMSLIVLNPNDPTYTSPSKKRN</sequence>
<gene>
    <name evidence="2" type="ORF">H8D24_08005</name>
</gene>
<feature type="domain" description="Core" evidence="1">
    <location>
        <begin position="2"/>
        <end position="84"/>
    </location>
</feature>